<name>A5G7F5_GEOUR</name>
<dbReference type="InterPro" id="IPR007197">
    <property type="entry name" value="rSAM"/>
</dbReference>
<evidence type="ECO:0000259" key="7">
    <source>
        <dbReference type="PROSITE" id="PS51918"/>
    </source>
</evidence>
<evidence type="ECO:0000256" key="4">
    <source>
        <dbReference type="ARBA" id="ARBA00022723"/>
    </source>
</evidence>
<evidence type="ECO:0000256" key="3">
    <source>
        <dbReference type="ARBA" id="ARBA00022691"/>
    </source>
</evidence>
<comment type="cofactor">
    <cofactor evidence="1">
        <name>[4Fe-4S] cluster</name>
        <dbReference type="ChEBI" id="CHEBI:49883"/>
    </cofactor>
</comment>
<dbReference type="NCBIfam" id="TIGR04085">
    <property type="entry name" value="rSAM_more_4Fe4S"/>
    <property type="match status" value="1"/>
</dbReference>
<evidence type="ECO:0000256" key="2">
    <source>
        <dbReference type="ARBA" id="ARBA00022485"/>
    </source>
</evidence>
<dbReference type="InterPro" id="IPR013785">
    <property type="entry name" value="Aldolase_TIM"/>
</dbReference>
<dbReference type="InterPro" id="IPR058240">
    <property type="entry name" value="rSAM_sf"/>
</dbReference>
<dbReference type="PANTHER" id="PTHR11228">
    <property type="entry name" value="RADICAL SAM DOMAIN PROTEIN"/>
    <property type="match status" value="1"/>
</dbReference>
<accession>A5G7F5</accession>
<dbReference type="CDD" id="cd01335">
    <property type="entry name" value="Radical_SAM"/>
    <property type="match status" value="1"/>
</dbReference>
<dbReference type="InterPro" id="IPR023885">
    <property type="entry name" value="4Fe4S-binding_SPASM_dom"/>
</dbReference>
<keyword evidence="6" id="KW-0411">Iron-sulfur</keyword>
<dbReference type="SFLD" id="SFLDG01067">
    <property type="entry name" value="SPASM/twitch_domain_containing"/>
    <property type="match status" value="1"/>
</dbReference>
<dbReference type="OrthoDB" id="9782387at2"/>
<dbReference type="RefSeq" id="WP_011940382.1">
    <property type="nucleotide sequence ID" value="NC_009483.1"/>
</dbReference>
<keyword evidence="9" id="KW-1185">Reference proteome</keyword>
<keyword evidence="3" id="KW-0949">S-adenosyl-L-methionine</keyword>
<dbReference type="KEGG" id="gur:Gura_3569"/>
<organism evidence="8 9">
    <name type="scientific">Geotalea uraniireducens (strain Rf4)</name>
    <name type="common">Geobacter uraniireducens</name>
    <dbReference type="NCBI Taxonomy" id="351605"/>
    <lineage>
        <taxon>Bacteria</taxon>
        <taxon>Pseudomonadati</taxon>
        <taxon>Thermodesulfobacteriota</taxon>
        <taxon>Desulfuromonadia</taxon>
        <taxon>Geobacterales</taxon>
        <taxon>Geobacteraceae</taxon>
        <taxon>Geotalea</taxon>
    </lineage>
</organism>
<gene>
    <name evidence="8" type="ordered locus">Gura_3569</name>
</gene>
<dbReference type="Pfam" id="PF04055">
    <property type="entry name" value="Radical_SAM"/>
    <property type="match status" value="1"/>
</dbReference>
<reference evidence="8 9" key="1">
    <citation type="submission" date="2007-05" db="EMBL/GenBank/DDBJ databases">
        <title>Complete sequence of Geobacter uraniireducens Rf4.</title>
        <authorList>
            <consortium name="US DOE Joint Genome Institute"/>
            <person name="Copeland A."/>
            <person name="Lucas S."/>
            <person name="Lapidus A."/>
            <person name="Barry K."/>
            <person name="Detter J.C."/>
            <person name="Glavina del Rio T."/>
            <person name="Hammon N."/>
            <person name="Israni S."/>
            <person name="Dalin E."/>
            <person name="Tice H."/>
            <person name="Pitluck S."/>
            <person name="Chertkov O."/>
            <person name="Brettin T."/>
            <person name="Bruce D."/>
            <person name="Han C."/>
            <person name="Schmutz J."/>
            <person name="Larimer F."/>
            <person name="Land M."/>
            <person name="Hauser L."/>
            <person name="Kyrpides N."/>
            <person name="Mikhailova N."/>
            <person name="Shelobolina E."/>
            <person name="Aklujkar M."/>
            <person name="Lovley D."/>
            <person name="Richardson P."/>
        </authorList>
    </citation>
    <scope>NUCLEOTIDE SEQUENCE [LARGE SCALE GENOMIC DNA]</scope>
    <source>
        <strain evidence="8 9">Rf4</strain>
    </source>
</reference>
<evidence type="ECO:0000256" key="5">
    <source>
        <dbReference type="ARBA" id="ARBA00023004"/>
    </source>
</evidence>
<dbReference type="GO" id="GO:0003824">
    <property type="term" value="F:catalytic activity"/>
    <property type="evidence" value="ECO:0007669"/>
    <property type="project" value="InterPro"/>
</dbReference>
<evidence type="ECO:0000313" key="9">
    <source>
        <dbReference type="Proteomes" id="UP000006695"/>
    </source>
</evidence>
<dbReference type="Proteomes" id="UP000006695">
    <property type="component" value="Chromosome"/>
</dbReference>
<evidence type="ECO:0000256" key="6">
    <source>
        <dbReference type="ARBA" id="ARBA00023014"/>
    </source>
</evidence>
<keyword evidence="5" id="KW-0408">Iron</keyword>
<dbReference type="InterPro" id="IPR017200">
    <property type="entry name" value="PqqE-like"/>
</dbReference>
<evidence type="ECO:0000256" key="1">
    <source>
        <dbReference type="ARBA" id="ARBA00001966"/>
    </source>
</evidence>
<keyword evidence="4" id="KW-0479">Metal-binding</keyword>
<dbReference type="GO" id="GO:0046872">
    <property type="term" value="F:metal ion binding"/>
    <property type="evidence" value="ECO:0007669"/>
    <property type="project" value="UniProtKB-KW"/>
</dbReference>
<dbReference type="PIRSF" id="PIRSF037420">
    <property type="entry name" value="PQQ_syn_pqqE"/>
    <property type="match status" value="1"/>
</dbReference>
<dbReference type="HOGENOM" id="CLU_009273_4_0_7"/>
<dbReference type="SUPFAM" id="SSF102114">
    <property type="entry name" value="Radical SAM enzymes"/>
    <property type="match status" value="1"/>
</dbReference>
<keyword evidence="2" id="KW-0004">4Fe-4S</keyword>
<dbReference type="GO" id="GO:0051539">
    <property type="term" value="F:4 iron, 4 sulfur cluster binding"/>
    <property type="evidence" value="ECO:0007669"/>
    <property type="project" value="UniProtKB-KW"/>
</dbReference>
<dbReference type="InterPro" id="IPR050377">
    <property type="entry name" value="Radical_SAM_PqqE_MftC-like"/>
</dbReference>
<dbReference type="PROSITE" id="PS51918">
    <property type="entry name" value="RADICAL_SAM"/>
    <property type="match status" value="1"/>
</dbReference>
<dbReference type="PANTHER" id="PTHR11228:SF7">
    <property type="entry name" value="PQQA PEPTIDE CYCLASE"/>
    <property type="match status" value="1"/>
</dbReference>
<dbReference type="Gene3D" id="3.20.20.70">
    <property type="entry name" value="Aldolase class I"/>
    <property type="match status" value="1"/>
</dbReference>
<protein>
    <submittedName>
        <fullName evidence="8">Radical SAM domain protein</fullName>
    </submittedName>
</protein>
<dbReference type="EMBL" id="CP000698">
    <property type="protein sequence ID" value="ABQ27723.1"/>
    <property type="molecule type" value="Genomic_DNA"/>
</dbReference>
<dbReference type="SFLD" id="SFLDG01386">
    <property type="entry name" value="main_SPASM_domain-containing"/>
    <property type="match status" value="1"/>
</dbReference>
<evidence type="ECO:0000313" key="8">
    <source>
        <dbReference type="EMBL" id="ABQ27723.1"/>
    </source>
</evidence>
<proteinExistence type="predicted"/>
<sequence length="365" mass="39711">MLPSEAVKILSRAGVRPPKTLTLAITGACNLTCRHCWVEAGGSSAAAHVPERTLRRLMEEFVALGGAGIRFTGGEPLCHPAWLKLMQFGRSIGLCDVSIQTNGMLFDDDAVSVLRELEFPRLSVQVSLDGAAAPTHDLVRGEGAFAGALAGVRLLVRGGLARHITLFFTEMRHNLDEIPALLELAAELGVGSVVTGSLVLCGRAEEESLVVPAGLDQYRRLLRRYDTDHCFRDLYDKIGNVAALEWRKEDAPRSECCTFVENPYITPGGRLYPCVLCHTDDYSVSGVWGKNLAVAFAEGASLWSSLLQTSLCRVDAIAECRECPGRFACAGGCMGRAWGSRGDFLAPDDRCELRRNIHRQNSFNS</sequence>
<dbReference type="AlphaFoldDB" id="A5G7F5"/>
<dbReference type="STRING" id="351605.Gura_3569"/>
<dbReference type="SFLD" id="SFLDS00029">
    <property type="entry name" value="Radical_SAM"/>
    <property type="match status" value="1"/>
</dbReference>
<feature type="domain" description="Radical SAM core" evidence="7">
    <location>
        <begin position="15"/>
        <end position="228"/>
    </location>
</feature>